<reference evidence="2" key="1">
    <citation type="submission" date="2015-07" db="EMBL/GenBank/DDBJ databases">
        <title>Genome sequencing project for genomic taxonomy and phylogenomics of Bacillus-like bacteria.</title>
        <authorList>
            <person name="Liu B."/>
            <person name="Wang J."/>
            <person name="Zhu Y."/>
            <person name="Liu G."/>
            <person name="Chen Q."/>
            <person name="Chen Z."/>
            <person name="Lan J."/>
            <person name="Che J."/>
            <person name="Ge C."/>
            <person name="Shi H."/>
            <person name="Pan Z."/>
            <person name="Liu X."/>
        </authorList>
    </citation>
    <scope>NUCLEOTIDE SEQUENCE [LARGE SCALE GENOMIC DNA]</scope>
    <source>
        <strain evidence="2">FJAT-27997</strain>
    </source>
</reference>
<dbReference type="AlphaFoldDB" id="A0A0K9GXS3"/>
<comment type="caution">
    <text evidence="1">The sequence shown here is derived from an EMBL/GenBank/DDBJ whole genome shotgun (WGS) entry which is preliminary data.</text>
</comment>
<evidence type="ECO:0000313" key="1">
    <source>
        <dbReference type="EMBL" id="KMY51416.1"/>
    </source>
</evidence>
<accession>A0A0K9GXS3</accession>
<protein>
    <submittedName>
        <fullName evidence="1">Uncharacterized protein</fullName>
    </submittedName>
</protein>
<dbReference type="PATRIC" id="fig|1679170.3.peg.4369"/>
<gene>
    <name evidence="1" type="ORF">AC625_19260</name>
</gene>
<dbReference type="EMBL" id="LFZW01000001">
    <property type="protein sequence ID" value="KMY51416.1"/>
    <property type="molecule type" value="Genomic_DNA"/>
</dbReference>
<proteinExistence type="predicted"/>
<dbReference type="Proteomes" id="UP000037146">
    <property type="component" value="Unassembled WGS sequence"/>
</dbReference>
<organism evidence="1 2">
    <name type="scientific">Peribacillus loiseleuriae</name>
    <dbReference type="NCBI Taxonomy" id="1679170"/>
    <lineage>
        <taxon>Bacteria</taxon>
        <taxon>Bacillati</taxon>
        <taxon>Bacillota</taxon>
        <taxon>Bacilli</taxon>
        <taxon>Bacillales</taxon>
        <taxon>Bacillaceae</taxon>
        <taxon>Peribacillus</taxon>
    </lineage>
</organism>
<evidence type="ECO:0000313" key="2">
    <source>
        <dbReference type="Proteomes" id="UP000037146"/>
    </source>
</evidence>
<sequence length="78" mass="8983">MYILRWRRLKASISISGAIMDEYDLNTVQFEIQNSYGVKMSPFTMKDPSCSTLHSPNYNGGGAKPEFRMLSRSYKYTC</sequence>
<keyword evidence="2" id="KW-1185">Reference proteome</keyword>
<name>A0A0K9GXS3_9BACI</name>